<keyword evidence="14" id="KW-1185">Reference proteome</keyword>
<keyword evidence="9" id="KW-0812">Transmembrane</keyword>
<proteinExistence type="predicted"/>
<feature type="domain" description="DUF7134" evidence="12">
    <location>
        <begin position="28"/>
        <end position="183"/>
    </location>
</feature>
<evidence type="ECO:0000256" key="4">
    <source>
        <dbReference type="ARBA" id="ARBA00022679"/>
    </source>
</evidence>
<dbReference type="GO" id="GO:0016020">
    <property type="term" value="C:membrane"/>
    <property type="evidence" value="ECO:0007669"/>
    <property type="project" value="InterPro"/>
</dbReference>
<gene>
    <name evidence="13" type="ORF">CLV47_11385</name>
</gene>
<sequence length="446" mass="47493">MSTEDQLSIHPKVVAWLAGTGRWLRRADRARPWLLDALLVLAILLAFGMYAALQGHEYPTTGLPLTIIVALQFGLALPLLWRRRAPSTVFSIVLAVFLLQWSLNVSLNLPLDLSLHSDVILFLAPLVALYSLARHGLLRHLGFGCVAMLVALLLVALRVPIPVSPLVALFFLGSAATASVVLALGVRLGWAYLVELQERAARLEVERDQRSKLATAAERARIAREMHDIVGHNLSIIIGLADGGSRAADVTPARSKQALDLISGTSRQALAELRRTLTVLSEARSESGPDNTQSAELSPQPGIADLDALCERVRAAGPQVVYRTIGKPDALDPGVQLAAYRIVQESLTNTLKHAGSDTRAHLTVSANGAQLTVRIEDIGPPDGAAHHVSVGPNKHGHGIAGMRERTALYGGTITAGPCPGGGWSVDAVLPLVPVSASQVPHVDHAS</sequence>
<keyword evidence="9" id="KW-1133">Transmembrane helix</keyword>
<comment type="caution">
    <text evidence="13">The sequence shown here is derived from an EMBL/GenBank/DDBJ whole genome shotgun (WGS) entry which is preliminary data.</text>
</comment>
<keyword evidence="5" id="KW-0547">Nucleotide-binding</keyword>
<evidence type="ECO:0000256" key="9">
    <source>
        <dbReference type="SAM" id="Phobius"/>
    </source>
</evidence>
<dbReference type="InterPro" id="IPR055558">
    <property type="entry name" value="DUF7134"/>
</dbReference>
<dbReference type="AlphaFoldDB" id="A0A2T0ZX36"/>
<dbReference type="RefSeq" id="WP_202862608.1">
    <property type="nucleotide sequence ID" value="NZ_PVUE01000013.1"/>
</dbReference>
<dbReference type="InterPro" id="IPR003594">
    <property type="entry name" value="HATPase_dom"/>
</dbReference>
<dbReference type="EMBL" id="PVUE01000013">
    <property type="protein sequence ID" value="PRZ40919.1"/>
    <property type="molecule type" value="Genomic_DNA"/>
</dbReference>
<keyword evidence="7" id="KW-0067">ATP-binding</keyword>
<keyword evidence="6 13" id="KW-0418">Kinase</keyword>
<keyword evidence="9" id="KW-0472">Membrane</keyword>
<dbReference type="PANTHER" id="PTHR24421:SF10">
    <property type="entry name" value="NITRATE_NITRITE SENSOR PROTEIN NARQ"/>
    <property type="match status" value="1"/>
</dbReference>
<dbReference type="InterPro" id="IPR011712">
    <property type="entry name" value="Sig_transdc_His_kin_sub3_dim/P"/>
</dbReference>
<dbReference type="Gene3D" id="3.30.565.10">
    <property type="entry name" value="Histidine kinase-like ATPase, C-terminal domain"/>
    <property type="match status" value="1"/>
</dbReference>
<dbReference type="GO" id="GO:0000155">
    <property type="term" value="F:phosphorelay sensor kinase activity"/>
    <property type="evidence" value="ECO:0007669"/>
    <property type="project" value="InterPro"/>
</dbReference>
<dbReference type="GO" id="GO:0005524">
    <property type="term" value="F:ATP binding"/>
    <property type="evidence" value="ECO:0007669"/>
    <property type="project" value="UniProtKB-KW"/>
</dbReference>
<feature type="domain" description="Histidine kinase/HSP90-like ATPase" evidence="10">
    <location>
        <begin position="335"/>
        <end position="431"/>
    </location>
</feature>
<dbReference type="SUPFAM" id="SSF55874">
    <property type="entry name" value="ATPase domain of HSP90 chaperone/DNA topoisomerase II/histidine kinase"/>
    <property type="match status" value="1"/>
</dbReference>
<evidence type="ECO:0000256" key="8">
    <source>
        <dbReference type="ARBA" id="ARBA00023012"/>
    </source>
</evidence>
<evidence type="ECO:0000313" key="13">
    <source>
        <dbReference type="EMBL" id="PRZ40919.1"/>
    </source>
</evidence>
<dbReference type="GO" id="GO:0046983">
    <property type="term" value="F:protein dimerization activity"/>
    <property type="evidence" value="ECO:0007669"/>
    <property type="project" value="InterPro"/>
</dbReference>
<evidence type="ECO:0000256" key="1">
    <source>
        <dbReference type="ARBA" id="ARBA00000085"/>
    </source>
</evidence>
<evidence type="ECO:0000259" key="11">
    <source>
        <dbReference type="Pfam" id="PF07730"/>
    </source>
</evidence>
<keyword evidence="4" id="KW-0808">Transferase</keyword>
<dbReference type="Pfam" id="PF23539">
    <property type="entry name" value="DUF7134"/>
    <property type="match status" value="1"/>
</dbReference>
<feature type="transmembrane region" description="Helical" evidence="9">
    <location>
        <begin position="88"/>
        <end position="107"/>
    </location>
</feature>
<feature type="transmembrane region" description="Helical" evidence="9">
    <location>
        <begin position="140"/>
        <end position="161"/>
    </location>
</feature>
<keyword evidence="3" id="KW-0597">Phosphoprotein</keyword>
<evidence type="ECO:0000256" key="5">
    <source>
        <dbReference type="ARBA" id="ARBA00022741"/>
    </source>
</evidence>
<dbReference type="InterPro" id="IPR050482">
    <property type="entry name" value="Sensor_HK_TwoCompSys"/>
</dbReference>
<feature type="domain" description="Signal transduction histidine kinase subgroup 3 dimerisation and phosphoacceptor" evidence="11">
    <location>
        <begin position="218"/>
        <end position="282"/>
    </location>
</feature>
<feature type="transmembrane region" description="Helical" evidence="9">
    <location>
        <begin position="167"/>
        <end position="193"/>
    </location>
</feature>
<feature type="transmembrane region" description="Helical" evidence="9">
    <location>
        <begin position="33"/>
        <end position="51"/>
    </location>
</feature>
<feature type="transmembrane region" description="Helical" evidence="9">
    <location>
        <begin position="113"/>
        <end position="133"/>
    </location>
</feature>
<keyword evidence="8" id="KW-0902">Two-component regulatory system</keyword>
<dbReference type="Gene3D" id="1.20.5.1930">
    <property type="match status" value="1"/>
</dbReference>
<accession>A0A2T0ZX36</accession>
<comment type="catalytic activity">
    <reaction evidence="1">
        <text>ATP + protein L-histidine = ADP + protein N-phospho-L-histidine.</text>
        <dbReference type="EC" id="2.7.13.3"/>
    </reaction>
</comment>
<evidence type="ECO:0000256" key="2">
    <source>
        <dbReference type="ARBA" id="ARBA00012438"/>
    </source>
</evidence>
<dbReference type="EC" id="2.7.13.3" evidence="2"/>
<evidence type="ECO:0000259" key="10">
    <source>
        <dbReference type="Pfam" id="PF02518"/>
    </source>
</evidence>
<feature type="transmembrane region" description="Helical" evidence="9">
    <location>
        <begin position="63"/>
        <end position="81"/>
    </location>
</feature>
<name>A0A2T0ZX36_9ACTN</name>
<dbReference type="InterPro" id="IPR036890">
    <property type="entry name" value="HATPase_C_sf"/>
</dbReference>
<dbReference type="Proteomes" id="UP000237752">
    <property type="component" value="Unassembled WGS sequence"/>
</dbReference>
<protein>
    <recommendedName>
        <fullName evidence="2">histidine kinase</fullName>
        <ecNumber evidence="2">2.7.13.3</ecNumber>
    </recommendedName>
</protein>
<dbReference type="CDD" id="cd16917">
    <property type="entry name" value="HATPase_UhpB-NarQ-NarX-like"/>
    <property type="match status" value="1"/>
</dbReference>
<evidence type="ECO:0000256" key="6">
    <source>
        <dbReference type="ARBA" id="ARBA00022777"/>
    </source>
</evidence>
<dbReference type="PANTHER" id="PTHR24421">
    <property type="entry name" value="NITRATE/NITRITE SENSOR PROTEIN NARX-RELATED"/>
    <property type="match status" value="1"/>
</dbReference>
<evidence type="ECO:0000259" key="12">
    <source>
        <dbReference type="Pfam" id="PF23539"/>
    </source>
</evidence>
<evidence type="ECO:0000313" key="14">
    <source>
        <dbReference type="Proteomes" id="UP000237752"/>
    </source>
</evidence>
<evidence type="ECO:0000256" key="7">
    <source>
        <dbReference type="ARBA" id="ARBA00022840"/>
    </source>
</evidence>
<dbReference type="Pfam" id="PF07730">
    <property type="entry name" value="HisKA_3"/>
    <property type="match status" value="1"/>
</dbReference>
<organism evidence="13 14">
    <name type="scientific">Antricoccus suffuscus</name>
    <dbReference type="NCBI Taxonomy" id="1629062"/>
    <lineage>
        <taxon>Bacteria</taxon>
        <taxon>Bacillati</taxon>
        <taxon>Actinomycetota</taxon>
        <taxon>Actinomycetes</taxon>
        <taxon>Geodermatophilales</taxon>
        <taxon>Antricoccaceae</taxon>
        <taxon>Antricoccus</taxon>
    </lineage>
</organism>
<evidence type="ECO:0000256" key="3">
    <source>
        <dbReference type="ARBA" id="ARBA00022553"/>
    </source>
</evidence>
<reference evidence="13 14" key="1">
    <citation type="submission" date="2018-03" db="EMBL/GenBank/DDBJ databases">
        <title>Genomic Encyclopedia of Archaeal and Bacterial Type Strains, Phase II (KMG-II): from individual species to whole genera.</title>
        <authorList>
            <person name="Goeker M."/>
        </authorList>
    </citation>
    <scope>NUCLEOTIDE SEQUENCE [LARGE SCALE GENOMIC DNA]</scope>
    <source>
        <strain evidence="13 14">DSM 100065</strain>
    </source>
</reference>
<dbReference type="Pfam" id="PF02518">
    <property type="entry name" value="HATPase_c"/>
    <property type="match status" value="1"/>
</dbReference>